<reference evidence="9" key="1">
    <citation type="submission" date="2022-06" db="EMBL/GenBank/DDBJ databases">
        <title>Aeoliella straminimaris, a novel planctomycete from sediments.</title>
        <authorList>
            <person name="Vitorino I.R."/>
            <person name="Lage O.M."/>
        </authorList>
    </citation>
    <scope>NUCLEOTIDE SEQUENCE</scope>
    <source>
        <strain evidence="9">ICT_H6.2</strain>
    </source>
</reference>
<dbReference type="PANTHER" id="PTHR33406">
    <property type="entry name" value="MEMBRANE PROTEIN MJ1562-RELATED"/>
    <property type="match status" value="1"/>
</dbReference>
<accession>A0A9X2F6T0</accession>
<feature type="transmembrane region" description="Helical" evidence="7">
    <location>
        <begin position="367"/>
        <end position="388"/>
    </location>
</feature>
<dbReference type="InterPro" id="IPR050545">
    <property type="entry name" value="Mycobact_MmpL"/>
</dbReference>
<feature type="transmembrane region" description="Helical" evidence="7">
    <location>
        <begin position="252"/>
        <end position="272"/>
    </location>
</feature>
<dbReference type="SUPFAM" id="SSF82866">
    <property type="entry name" value="Multidrug efflux transporter AcrB transmembrane domain"/>
    <property type="match status" value="2"/>
</dbReference>
<evidence type="ECO:0000256" key="6">
    <source>
        <dbReference type="SAM" id="MobiDB-lite"/>
    </source>
</evidence>
<organism evidence="9 10">
    <name type="scientific">Aeoliella straminimaris</name>
    <dbReference type="NCBI Taxonomy" id="2954799"/>
    <lineage>
        <taxon>Bacteria</taxon>
        <taxon>Pseudomonadati</taxon>
        <taxon>Planctomycetota</taxon>
        <taxon>Planctomycetia</taxon>
        <taxon>Pirellulales</taxon>
        <taxon>Lacipirellulaceae</taxon>
        <taxon>Aeoliella</taxon>
    </lineage>
</organism>
<evidence type="ECO:0000256" key="2">
    <source>
        <dbReference type="ARBA" id="ARBA00022475"/>
    </source>
</evidence>
<comment type="subcellular location">
    <subcellularLocation>
        <location evidence="1">Cell membrane</location>
        <topology evidence="1">Multi-pass membrane protein</topology>
    </subcellularLocation>
</comment>
<feature type="transmembrane region" description="Helical" evidence="7">
    <location>
        <begin position="226"/>
        <end position="245"/>
    </location>
</feature>
<dbReference type="RefSeq" id="WP_252851459.1">
    <property type="nucleotide sequence ID" value="NZ_JAMXLR010000023.1"/>
</dbReference>
<dbReference type="Proteomes" id="UP001155241">
    <property type="component" value="Unassembled WGS sequence"/>
</dbReference>
<keyword evidence="4 7" id="KW-1133">Transmembrane helix</keyword>
<feature type="transmembrane region" description="Helical" evidence="7">
    <location>
        <begin position="336"/>
        <end position="355"/>
    </location>
</feature>
<dbReference type="Pfam" id="PF03176">
    <property type="entry name" value="MMPL"/>
    <property type="match status" value="2"/>
</dbReference>
<feature type="compositionally biased region" description="Polar residues" evidence="6">
    <location>
        <begin position="1011"/>
        <end position="1021"/>
    </location>
</feature>
<dbReference type="GO" id="GO:0005886">
    <property type="term" value="C:plasma membrane"/>
    <property type="evidence" value="ECO:0007669"/>
    <property type="project" value="UniProtKB-SubCell"/>
</dbReference>
<keyword evidence="3 7" id="KW-0812">Transmembrane</keyword>
<feature type="compositionally biased region" description="Low complexity" evidence="6">
    <location>
        <begin position="973"/>
        <end position="990"/>
    </location>
</feature>
<gene>
    <name evidence="9" type="ORF">NG895_05485</name>
</gene>
<feature type="transmembrane region" description="Helical" evidence="7">
    <location>
        <begin position="752"/>
        <end position="775"/>
    </location>
</feature>
<feature type="domain" description="Membrane transport protein MMPL" evidence="8">
    <location>
        <begin position="176"/>
        <end position="385"/>
    </location>
</feature>
<keyword evidence="2" id="KW-1003">Cell membrane</keyword>
<keyword evidence="10" id="KW-1185">Reference proteome</keyword>
<feature type="transmembrane region" description="Helical" evidence="7">
    <location>
        <begin position="292"/>
        <end position="316"/>
    </location>
</feature>
<dbReference type="EMBL" id="JAMXLR010000023">
    <property type="protein sequence ID" value="MCO6043352.1"/>
    <property type="molecule type" value="Genomic_DNA"/>
</dbReference>
<evidence type="ECO:0000256" key="4">
    <source>
        <dbReference type="ARBA" id="ARBA00022989"/>
    </source>
</evidence>
<feature type="compositionally biased region" description="Pro residues" evidence="6">
    <location>
        <begin position="963"/>
        <end position="972"/>
    </location>
</feature>
<feature type="region of interest" description="Disordered" evidence="6">
    <location>
        <begin position="936"/>
        <end position="1080"/>
    </location>
</feature>
<comment type="caution">
    <text evidence="9">The sequence shown here is derived from an EMBL/GenBank/DDBJ whole genome shotgun (WGS) entry which is preliminary data.</text>
</comment>
<dbReference type="InterPro" id="IPR004869">
    <property type="entry name" value="MMPL_dom"/>
</dbReference>
<feature type="transmembrane region" description="Helical" evidence="7">
    <location>
        <begin position="853"/>
        <end position="876"/>
    </location>
</feature>
<name>A0A9X2F6T0_9BACT</name>
<evidence type="ECO:0000259" key="8">
    <source>
        <dbReference type="Pfam" id="PF03176"/>
    </source>
</evidence>
<protein>
    <submittedName>
        <fullName evidence="9">MMPL family transporter</fullName>
    </submittedName>
</protein>
<feature type="compositionally biased region" description="Polar residues" evidence="6">
    <location>
        <begin position="1037"/>
        <end position="1046"/>
    </location>
</feature>
<feature type="transmembrane region" description="Helical" evidence="7">
    <location>
        <begin position="782"/>
        <end position="802"/>
    </location>
</feature>
<evidence type="ECO:0000313" key="10">
    <source>
        <dbReference type="Proteomes" id="UP001155241"/>
    </source>
</evidence>
<evidence type="ECO:0000313" key="9">
    <source>
        <dbReference type="EMBL" id="MCO6043352.1"/>
    </source>
</evidence>
<feature type="transmembrane region" description="Helical" evidence="7">
    <location>
        <begin position="882"/>
        <end position="913"/>
    </location>
</feature>
<feature type="transmembrane region" description="Helical" evidence="7">
    <location>
        <begin position="12"/>
        <end position="31"/>
    </location>
</feature>
<dbReference type="AlphaFoldDB" id="A0A9X2F6T0"/>
<keyword evidence="5 7" id="KW-0472">Membrane</keyword>
<feature type="transmembrane region" description="Helical" evidence="7">
    <location>
        <begin position="422"/>
        <end position="440"/>
    </location>
</feature>
<feature type="transmembrane region" description="Helical" evidence="7">
    <location>
        <begin position="808"/>
        <end position="832"/>
    </location>
</feature>
<dbReference type="Gene3D" id="1.20.1640.10">
    <property type="entry name" value="Multidrug efflux transporter AcrB transmembrane domain"/>
    <property type="match status" value="2"/>
</dbReference>
<feature type="compositionally biased region" description="Low complexity" evidence="6">
    <location>
        <begin position="940"/>
        <end position="962"/>
    </location>
</feature>
<feature type="domain" description="Membrane transport protein MMPL" evidence="8">
    <location>
        <begin position="702"/>
        <end position="917"/>
    </location>
</feature>
<evidence type="ECO:0000256" key="1">
    <source>
        <dbReference type="ARBA" id="ARBA00004651"/>
    </source>
</evidence>
<sequence length="1080" mass="116397">MERPTFLDRQPLGIPNYLAIALVAVLFVAVIPRGARKALETNTNNVEDWLPASYTESLDLVWFRQQFGNEAFMVLSWDGCTLGNTEKLNQLAQRLANEPLTPEMAEEAGVAPHADRRIFARVMTGPDMIDKLANPPASLDRDQAIERLTGAFLGPPTVEGDDSTRTTCLMAYLSRQATSNNRTMRMGIERVIEIATQDYGIKAEELHMGGPPVDNVSIDIEGERTLSKLAGLSGLVGIVLAYACFRSLRLTGMVLFVAVVSAGASLATVYYFGAVEVLAMGADSARLGKLDAILMSMPAVVYVLGLSGAIHLVNYYRDAVDAGGRRGAVERAVRMALMPCGVAAFTTAIGLASLASSDILPIEKFGVFSAIGVLLALGLLFSILPVALHRYAPPNLAPGGGESGSSLPGWARRAVEGICHHHGWVAVGSTLLMVLFAFGLPRITSSVKLIKLLDPQSDLVQDYAWLEQHLGNLVPMEVVIAVPEAMRRGVNDHPEADGEHYAMATVERLRLIRRIGQHIEALPAVSRTLNASTFSPGEMETRSPSNRRTHDYVVSEAIDENRETLHEFLTWEKDPDSPTDDGTHRELWRASARVAALSDIDYGEFVRELRDTVEPVLDAYRARSHLVEQLNQQDKQLVGARILLVVPEDFSAEDVLFAELLREAGVETVANGRRGKLHEVAAESLNDMSDKAREQITQLDAIVTRDPAIAKKLADLQLPAINVSTDNIEGEDGLVAIYTGVMPLVYKTQRQLLVSLQESLVMATLLIAVVLMVLLRSIGGGLAAMIPNLFPLVVVFGGLGWLSIPVDIGIMMTASVALGVAVDDTIHFVSWFRRGLSVGMSRYDAAIEAYERCAKAMVQTTLVAGLGLAVFSVSTFTPTKQFGYLMVTILAAALVGDLILLPALLVGPIGALFRATRRASDDLSELMTNVDTPADQAEHAASQVAATTSTPPATTTATNPVAAAPPEPPPAEQPVEQQETAQATTPTVEAGPSESIKPNETPTLANVAPHPTNSPAQNGASHHNGAPKQQAAEDSTDAQQPLSPRQHSGEPIGQPHSDLSPANAELHERLRRFRRDQSPR</sequence>
<proteinExistence type="predicted"/>
<evidence type="ECO:0000256" key="5">
    <source>
        <dbReference type="ARBA" id="ARBA00023136"/>
    </source>
</evidence>
<dbReference type="PANTHER" id="PTHR33406:SF12">
    <property type="entry name" value="BLR2997 PROTEIN"/>
    <property type="match status" value="1"/>
</dbReference>
<evidence type="ECO:0000256" key="7">
    <source>
        <dbReference type="SAM" id="Phobius"/>
    </source>
</evidence>
<evidence type="ECO:0000256" key="3">
    <source>
        <dbReference type="ARBA" id="ARBA00022692"/>
    </source>
</evidence>